<reference evidence="2" key="1">
    <citation type="submission" date="2016-10" db="EMBL/GenBank/DDBJ databases">
        <authorList>
            <person name="Varghese N."/>
            <person name="Submissions S."/>
        </authorList>
    </citation>
    <scope>NUCLEOTIDE SEQUENCE [LARGE SCALE GENOMIC DNA]</scope>
    <source>
        <strain evidence="2">CGMCC 1.6854</strain>
    </source>
</reference>
<dbReference type="RefSeq" id="WP_090237491.1">
    <property type="nucleotide sequence ID" value="NZ_FNHW01000002.1"/>
</dbReference>
<evidence type="ECO:0000313" key="1">
    <source>
        <dbReference type="EMBL" id="SDN32083.1"/>
    </source>
</evidence>
<dbReference type="Pfam" id="PF14043">
    <property type="entry name" value="WVELL"/>
    <property type="match status" value="1"/>
</dbReference>
<sequence length="84" mass="10105">MEERFDRLARVLMSKNEHLTYDDARSWTEGLWEDFESSRARAGYEYGGKNKTEEMVVQWMNSFGPKLHEYETSNPKFKHLKKKK</sequence>
<organism evidence="1 2">
    <name type="scientific">Fictibacillus solisalsi</name>
    <dbReference type="NCBI Taxonomy" id="459525"/>
    <lineage>
        <taxon>Bacteria</taxon>
        <taxon>Bacillati</taxon>
        <taxon>Bacillota</taxon>
        <taxon>Bacilli</taxon>
        <taxon>Bacillales</taxon>
        <taxon>Fictibacillaceae</taxon>
        <taxon>Fictibacillus</taxon>
    </lineage>
</organism>
<protein>
    <submittedName>
        <fullName evidence="1">WVELL protein</fullName>
    </submittedName>
</protein>
<dbReference type="Proteomes" id="UP000199544">
    <property type="component" value="Unassembled WGS sequence"/>
</dbReference>
<evidence type="ECO:0000313" key="2">
    <source>
        <dbReference type="Proteomes" id="UP000199544"/>
    </source>
</evidence>
<dbReference type="AlphaFoldDB" id="A0A1H0AGD0"/>
<dbReference type="OrthoDB" id="2361637at2"/>
<dbReference type="STRING" id="459525.SAMN04488137_4087"/>
<accession>A0A1H0AGD0</accession>
<dbReference type="EMBL" id="FNHW01000002">
    <property type="protein sequence ID" value="SDN32083.1"/>
    <property type="molecule type" value="Genomic_DNA"/>
</dbReference>
<keyword evidence="2" id="KW-1185">Reference proteome</keyword>
<gene>
    <name evidence="1" type="ORF">SAMN04488137_4087</name>
</gene>
<dbReference type="InterPro" id="IPR026952">
    <property type="entry name" value="WVELL"/>
</dbReference>
<name>A0A1H0AGD0_9BACL</name>
<proteinExistence type="predicted"/>